<proteinExistence type="predicted"/>
<name>A0A812D506_ACAPH</name>
<accession>A0A812D506</accession>
<reference evidence="3" key="1">
    <citation type="submission" date="2021-01" db="EMBL/GenBank/DDBJ databases">
        <authorList>
            <person name="Li R."/>
            <person name="Bekaert M."/>
        </authorList>
    </citation>
    <scope>NUCLEOTIDE SEQUENCE</scope>
    <source>
        <strain evidence="3">Farmed</strain>
    </source>
</reference>
<keyword evidence="4" id="KW-1185">Reference proteome</keyword>
<protein>
    <recommendedName>
        <fullName evidence="2">BEN domain-containing protein</fullName>
    </recommendedName>
</protein>
<dbReference type="Gene3D" id="1.10.10.2590">
    <property type="entry name" value="BEN domain"/>
    <property type="match status" value="1"/>
</dbReference>
<feature type="domain" description="BEN" evidence="2">
    <location>
        <begin position="340"/>
        <end position="437"/>
    </location>
</feature>
<dbReference type="EMBL" id="CAHIKZ030002567">
    <property type="protein sequence ID" value="CAE1289015.1"/>
    <property type="molecule type" value="Genomic_DNA"/>
</dbReference>
<dbReference type="GO" id="GO:0003677">
    <property type="term" value="F:DNA binding"/>
    <property type="evidence" value="ECO:0007669"/>
    <property type="project" value="InterPro"/>
</dbReference>
<evidence type="ECO:0000313" key="4">
    <source>
        <dbReference type="Proteomes" id="UP000597762"/>
    </source>
</evidence>
<dbReference type="SMART" id="SM01025">
    <property type="entry name" value="BEN"/>
    <property type="match status" value="1"/>
</dbReference>
<dbReference type="PROSITE" id="PS51457">
    <property type="entry name" value="BEN"/>
    <property type="match status" value="1"/>
</dbReference>
<feature type="region of interest" description="Disordered" evidence="1">
    <location>
        <begin position="299"/>
        <end position="324"/>
    </location>
</feature>
<feature type="region of interest" description="Disordered" evidence="1">
    <location>
        <begin position="109"/>
        <end position="128"/>
    </location>
</feature>
<comment type="caution">
    <text evidence="3">The sequence shown here is derived from an EMBL/GenBank/DDBJ whole genome shotgun (WGS) entry which is preliminary data.</text>
</comment>
<dbReference type="AlphaFoldDB" id="A0A812D506"/>
<gene>
    <name evidence="3" type="ORF">SPHA_47433</name>
</gene>
<dbReference type="OrthoDB" id="6162283at2759"/>
<evidence type="ECO:0000259" key="2">
    <source>
        <dbReference type="PROSITE" id="PS51457"/>
    </source>
</evidence>
<feature type="compositionally biased region" description="Low complexity" evidence="1">
    <location>
        <begin position="305"/>
        <end position="317"/>
    </location>
</feature>
<organism evidence="3 4">
    <name type="scientific">Acanthosepion pharaonis</name>
    <name type="common">Pharaoh cuttlefish</name>
    <name type="synonym">Sepia pharaonis</name>
    <dbReference type="NCBI Taxonomy" id="158019"/>
    <lineage>
        <taxon>Eukaryota</taxon>
        <taxon>Metazoa</taxon>
        <taxon>Spiralia</taxon>
        <taxon>Lophotrochozoa</taxon>
        <taxon>Mollusca</taxon>
        <taxon>Cephalopoda</taxon>
        <taxon>Coleoidea</taxon>
        <taxon>Decapodiformes</taxon>
        <taxon>Sepiida</taxon>
        <taxon>Sepiina</taxon>
        <taxon>Sepiidae</taxon>
        <taxon>Acanthosepion</taxon>
    </lineage>
</organism>
<dbReference type="InterPro" id="IPR018379">
    <property type="entry name" value="BEN_domain"/>
</dbReference>
<evidence type="ECO:0000313" key="3">
    <source>
        <dbReference type="EMBL" id="CAE1289015.1"/>
    </source>
</evidence>
<sequence length="452" mass="49711">MLFYGRINYTTIKKWALISKRLSPIYGNFKVAVDEYQEDYLFSEVITKSDCCCSSNLLDKVTTPIIIRGSGQPQAPIIIKEEPNEPNRPTIISSDVTVKNSCNITTTNTNTTPTLSTSPSTNSSTSTTVVDKATTCGTDGQPSHVETEKTYTVLSPDPTYTIPPRPSRWYISNCQPQATDIDGRPIIPSLLVSSATTVPSSPNKITDMLQITSCEGDEEAAALQTFSSAQEHEHIPTEDTVTLQGSTFTSEAQVADMKIPVGSVGQFVDRGTTKMEPINNLQLTYASQVEKTLSTITPLTTCPHNSNSNDSTASNNDRPQAGFVNKETADKYSMKELLPGSSIYMYDEQLDGVRKRAYDKKGKIDGRRMARQLMNIFFKKNELINCSISSSPAAGKTQLNPVLVNSIISYCQVNSTTLKSAIKDAMWSKITSANAKFAKKMKIQQIQQQIQR</sequence>
<dbReference type="Proteomes" id="UP000597762">
    <property type="component" value="Unassembled WGS sequence"/>
</dbReference>
<evidence type="ECO:0000256" key="1">
    <source>
        <dbReference type="SAM" id="MobiDB-lite"/>
    </source>
</evidence>